<evidence type="ECO:0000313" key="2">
    <source>
        <dbReference type="EMBL" id="MEX3746838.1"/>
    </source>
</evidence>
<keyword evidence="1" id="KW-0812">Transmembrane</keyword>
<keyword evidence="3" id="KW-1185">Reference proteome</keyword>
<evidence type="ECO:0000256" key="1">
    <source>
        <dbReference type="SAM" id="Phobius"/>
    </source>
</evidence>
<accession>A0ABV3W0Y6</accession>
<keyword evidence="1" id="KW-0472">Membrane</keyword>
<gene>
    <name evidence="2" type="ORF">AB1300_17085</name>
</gene>
<protein>
    <submittedName>
        <fullName evidence="2">Uncharacterized protein</fullName>
    </submittedName>
</protein>
<evidence type="ECO:0000313" key="3">
    <source>
        <dbReference type="Proteomes" id="UP001558534"/>
    </source>
</evidence>
<dbReference type="RefSeq" id="WP_368637419.1">
    <property type="nucleotide sequence ID" value="NZ_JBFRHK010000011.1"/>
</dbReference>
<feature type="transmembrane region" description="Helical" evidence="1">
    <location>
        <begin position="7"/>
        <end position="26"/>
    </location>
</feature>
<reference evidence="2 3" key="1">
    <citation type="submission" date="2024-07" db="EMBL/GenBank/DDBJ databases">
        <title>Characterization of a bacterium isolated from hydrolysated instant sea cucumber by whole-genome sequencing and metabolomics.</title>
        <authorList>
            <person name="Luo X."/>
            <person name="Zhang Z."/>
            <person name="Zheng Z."/>
            <person name="Zhang W."/>
            <person name="Ming T."/>
            <person name="Jiao L."/>
            <person name="Su X."/>
            <person name="Kong F."/>
            <person name="Xu J."/>
        </authorList>
    </citation>
    <scope>NUCLEOTIDE SEQUENCE [LARGE SCALE GENOMIC DNA]</scope>
    <source>
        <strain evidence="2 3">XL-2024</strain>
    </source>
</reference>
<dbReference type="EMBL" id="JBFRHK010000011">
    <property type="protein sequence ID" value="MEX3746838.1"/>
    <property type="molecule type" value="Genomic_DNA"/>
</dbReference>
<keyword evidence="1" id="KW-1133">Transmembrane helix</keyword>
<sequence length="75" mass="8660">MVKKNTLYILILMIGISVFNGILKWLNIPTYDQILETMLGKPDTSNIFIALIITGILIYLIIFGISKPQKFFRKR</sequence>
<feature type="transmembrane region" description="Helical" evidence="1">
    <location>
        <begin position="46"/>
        <end position="65"/>
    </location>
</feature>
<organism evidence="2 3">
    <name type="scientific">Lysinibacillus xylanilyticus</name>
    <dbReference type="NCBI Taxonomy" id="582475"/>
    <lineage>
        <taxon>Bacteria</taxon>
        <taxon>Bacillati</taxon>
        <taxon>Bacillota</taxon>
        <taxon>Bacilli</taxon>
        <taxon>Bacillales</taxon>
        <taxon>Bacillaceae</taxon>
        <taxon>Lysinibacillus</taxon>
    </lineage>
</organism>
<name>A0ABV3W0Y6_9BACI</name>
<proteinExistence type="predicted"/>
<dbReference type="Proteomes" id="UP001558534">
    <property type="component" value="Unassembled WGS sequence"/>
</dbReference>
<comment type="caution">
    <text evidence="2">The sequence shown here is derived from an EMBL/GenBank/DDBJ whole genome shotgun (WGS) entry which is preliminary data.</text>
</comment>